<evidence type="ECO:0000313" key="2">
    <source>
        <dbReference type="EMBL" id="KAJ1197347.1"/>
    </source>
</evidence>
<keyword evidence="3" id="KW-1185">Reference proteome</keyword>
<dbReference type="Proteomes" id="UP001066276">
    <property type="component" value="Chromosome 2_1"/>
</dbReference>
<gene>
    <name evidence="2" type="ORF">NDU88_001207</name>
</gene>
<dbReference type="AlphaFoldDB" id="A0AAV7V7K7"/>
<feature type="region of interest" description="Disordered" evidence="1">
    <location>
        <begin position="1"/>
        <end position="27"/>
    </location>
</feature>
<proteinExistence type="predicted"/>
<reference evidence="2" key="1">
    <citation type="journal article" date="2022" name="bioRxiv">
        <title>Sequencing and chromosome-scale assembly of the giantPleurodeles waltlgenome.</title>
        <authorList>
            <person name="Brown T."/>
            <person name="Elewa A."/>
            <person name="Iarovenko S."/>
            <person name="Subramanian E."/>
            <person name="Araus A.J."/>
            <person name="Petzold A."/>
            <person name="Susuki M."/>
            <person name="Suzuki K.-i.T."/>
            <person name="Hayashi T."/>
            <person name="Toyoda A."/>
            <person name="Oliveira C."/>
            <person name="Osipova E."/>
            <person name="Leigh N.D."/>
            <person name="Simon A."/>
            <person name="Yun M.H."/>
        </authorList>
    </citation>
    <scope>NUCLEOTIDE SEQUENCE</scope>
    <source>
        <strain evidence="2">20211129_DDA</strain>
        <tissue evidence="2">Liver</tissue>
    </source>
</reference>
<sequence>MGKQRFRPQESGAARPEADCRTTMQPPQVQNTLQKILEATEDSKNILRQEIGKVSAELGLLQTGHRKLVEKVDNAEEELN</sequence>
<evidence type="ECO:0000256" key="1">
    <source>
        <dbReference type="SAM" id="MobiDB-lite"/>
    </source>
</evidence>
<protein>
    <submittedName>
        <fullName evidence="2">Uncharacterized protein</fullName>
    </submittedName>
</protein>
<comment type="caution">
    <text evidence="2">The sequence shown here is derived from an EMBL/GenBank/DDBJ whole genome shotgun (WGS) entry which is preliminary data.</text>
</comment>
<evidence type="ECO:0000313" key="3">
    <source>
        <dbReference type="Proteomes" id="UP001066276"/>
    </source>
</evidence>
<accession>A0AAV7V7K7</accession>
<name>A0AAV7V7K7_PLEWA</name>
<dbReference type="EMBL" id="JANPWB010000003">
    <property type="protein sequence ID" value="KAJ1197347.1"/>
    <property type="molecule type" value="Genomic_DNA"/>
</dbReference>
<organism evidence="2 3">
    <name type="scientific">Pleurodeles waltl</name>
    <name type="common">Iberian ribbed newt</name>
    <dbReference type="NCBI Taxonomy" id="8319"/>
    <lineage>
        <taxon>Eukaryota</taxon>
        <taxon>Metazoa</taxon>
        <taxon>Chordata</taxon>
        <taxon>Craniata</taxon>
        <taxon>Vertebrata</taxon>
        <taxon>Euteleostomi</taxon>
        <taxon>Amphibia</taxon>
        <taxon>Batrachia</taxon>
        <taxon>Caudata</taxon>
        <taxon>Salamandroidea</taxon>
        <taxon>Salamandridae</taxon>
        <taxon>Pleurodelinae</taxon>
        <taxon>Pleurodeles</taxon>
    </lineage>
</organism>